<evidence type="ECO:0000256" key="4">
    <source>
        <dbReference type="ARBA" id="ARBA00022692"/>
    </source>
</evidence>
<dbReference type="InterPro" id="IPR006121">
    <property type="entry name" value="HMA_dom"/>
</dbReference>
<dbReference type="AlphaFoldDB" id="A0A6N7IRX7"/>
<dbReference type="GO" id="GO:0008551">
    <property type="term" value="F:P-type cadmium transporter activity"/>
    <property type="evidence" value="ECO:0007669"/>
    <property type="project" value="UniProtKB-EC"/>
</dbReference>
<keyword evidence="6 13" id="KW-0547">Nucleotide-binding</keyword>
<evidence type="ECO:0000256" key="2">
    <source>
        <dbReference type="ARBA" id="ARBA00006024"/>
    </source>
</evidence>
<dbReference type="PROSITE" id="PS50846">
    <property type="entry name" value="HMA_2"/>
    <property type="match status" value="1"/>
</dbReference>
<keyword evidence="10 13" id="KW-0472">Membrane</keyword>
<dbReference type="FunFam" id="2.70.150.10:FF:000002">
    <property type="entry name" value="Copper-transporting ATPase 1, putative"/>
    <property type="match status" value="1"/>
</dbReference>
<feature type="transmembrane region" description="Helical" evidence="13">
    <location>
        <begin position="329"/>
        <end position="353"/>
    </location>
</feature>
<keyword evidence="3" id="KW-0104">Cadmium</keyword>
<dbReference type="NCBIfam" id="TIGR01494">
    <property type="entry name" value="ATPase_P-type"/>
    <property type="match status" value="1"/>
</dbReference>
<proteinExistence type="inferred from homology"/>
<dbReference type="InterPro" id="IPR023298">
    <property type="entry name" value="ATPase_P-typ_TM_dom_sf"/>
</dbReference>
<keyword evidence="8" id="KW-1278">Translocase</keyword>
<dbReference type="Pfam" id="PF00702">
    <property type="entry name" value="Hydrolase"/>
    <property type="match status" value="1"/>
</dbReference>
<keyword evidence="13" id="KW-1003">Cell membrane</keyword>
<comment type="subcellular location">
    <subcellularLocation>
        <location evidence="1">Cell membrane</location>
        <topology evidence="1">Multi-pass membrane protein</topology>
    </subcellularLocation>
</comment>
<sequence>MDCAVKFERNVAALPGVTGATLNIASGKLAVQGAADLEAIRREGRKENYTITPDGEGPAERARPGLNREMVRMVISGMAFLAAYLAERTGGPPAIFIPLYVMAVVTGGWGNARKAFYSLPRLDLNMSVLMTIAVIGAMAIGRWTEGAAVSFLYALSELLESWTMERTRRSLRELMDIAPRTARVRRPDGEEVELPVEEIRVGDVMIVRPGEKMAMDGRIIKGQSAVNQAAITGESVPVEKGPGDEVYAGTLNTHGSLEVVVTRLVQDTTIARIINLVEEAQAKRAPAQAFVDRFASIYTPLVIALAVGIVLAPPLFLGHPWGPWIYRGLALLVVACPCALVVSTPVTIVSAISNAARHGVLIKGGVYLEQAAGLQAVAFDKTGTLTRGEPAVTEIIPLDGRCGQELLRIAAGLEARSEHPLAAAVVREAQARWVPAAAVEGFQALPGRGAKGVLDGREVYIGNLRLFAELGMATDPVAFTVHRLQEEGKTAVVVGTAQHLLGVIGVADEVREDSAGAIAALRRAGIGHVIMLTGDNRATTRAVAARVGVDEFRAELLPRDKVGAVQDLLQRYGQMAMVGDGINDAPALATATVGIAMGGAGTDTALETADIVLMGDDLSKLPFTIALSRAALRVIRQNIAFALAVKLLAVLAVFPGWLTLWLAIMADMGASLLVTLNGMRLLRLPVRE</sequence>
<dbReference type="EC" id="7.2.2.21" evidence="11"/>
<dbReference type="PANTHER" id="PTHR48085">
    <property type="entry name" value="CADMIUM/ZINC-TRANSPORTING ATPASE HMA2-RELATED"/>
    <property type="match status" value="1"/>
</dbReference>
<dbReference type="PANTHER" id="PTHR48085:SF5">
    <property type="entry name" value="CADMIUM_ZINC-TRANSPORTING ATPASE HMA4-RELATED"/>
    <property type="match status" value="1"/>
</dbReference>
<dbReference type="Gene3D" id="3.30.70.100">
    <property type="match status" value="1"/>
</dbReference>
<evidence type="ECO:0000256" key="11">
    <source>
        <dbReference type="ARBA" id="ARBA00039103"/>
    </source>
</evidence>
<dbReference type="GO" id="GO:0016887">
    <property type="term" value="F:ATP hydrolysis activity"/>
    <property type="evidence" value="ECO:0007669"/>
    <property type="project" value="InterPro"/>
</dbReference>
<comment type="caution">
    <text evidence="15">The sequence shown here is derived from an EMBL/GenBank/DDBJ whole genome shotgun (WGS) entry which is preliminary data.</text>
</comment>
<feature type="transmembrane region" description="Helical" evidence="13">
    <location>
        <begin position="297"/>
        <end position="317"/>
    </location>
</feature>
<evidence type="ECO:0000256" key="1">
    <source>
        <dbReference type="ARBA" id="ARBA00004651"/>
    </source>
</evidence>
<dbReference type="GO" id="GO:0005524">
    <property type="term" value="F:ATP binding"/>
    <property type="evidence" value="ECO:0007669"/>
    <property type="project" value="UniProtKB-UniRule"/>
</dbReference>
<dbReference type="NCBIfam" id="TIGR01512">
    <property type="entry name" value="ATPase-IB2_Cd"/>
    <property type="match status" value="1"/>
</dbReference>
<reference evidence="15 16" key="1">
    <citation type="submission" date="2019-10" db="EMBL/GenBank/DDBJ databases">
        <title>Comparative genomics of sulfur disproportionating microorganisms.</title>
        <authorList>
            <person name="Ward L.M."/>
            <person name="Bertran E."/>
            <person name="Johnston D."/>
        </authorList>
    </citation>
    <scope>NUCLEOTIDE SEQUENCE [LARGE SCALE GENOMIC DNA]</scope>
    <source>
        <strain evidence="15 16">DSM 14055</strain>
    </source>
</reference>
<evidence type="ECO:0000259" key="14">
    <source>
        <dbReference type="PROSITE" id="PS50846"/>
    </source>
</evidence>
<keyword evidence="15" id="KW-0378">Hydrolase</keyword>
<comment type="similarity">
    <text evidence="2 13">Belongs to the cation transport ATPase (P-type) (TC 3.A.3) family. Type IB subfamily.</text>
</comment>
<dbReference type="InterPro" id="IPR018303">
    <property type="entry name" value="ATPase_P-typ_P_site"/>
</dbReference>
<feature type="domain" description="HMA" evidence="14">
    <location>
        <begin position="1"/>
        <end position="52"/>
    </location>
</feature>
<evidence type="ECO:0000313" key="16">
    <source>
        <dbReference type="Proteomes" id="UP000441717"/>
    </source>
</evidence>
<dbReference type="PROSITE" id="PS00154">
    <property type="entry name" value="ATPASE_E1_E2"/>
    <property type="match status" value="1"/>
</dbReference>
<dbReference type="InterPro" id="IPR036412">
    <property type="entry name" value="HAD-like_sf"/>
</dbReference>
<dbReference type="InterPro" id="IPR059000">
    <property type="entry name" value="ATPase_P-type_domA"/>
</dbReference>
<evidence type="ECO:0000256" key="10">
    <source>
        <dbReference type="ARBA" id="ARBA00023136"/>
    </source>
</evidence>
<feature type="transmembrane region" description="Helical" evidence="13">
    <location>
        <begin position="639"/>
        <end position="658"/>
    </location>
</feature>
<dbReference type="InterPro" id="IPR051014">
    <property type="entry name" value="Cation_Transport_ATPase_IB"/>
</dbReference>
<dbReference type="OrthoDB" id="9760364at2"/>
<comment type="catalytic activity">
    <reaction evidence="12">
        <text>Cd(2+)(in) + ATP + H2O = Cd(2+)(out) + ADP + phosphate + H(+)</text>
        <dbReference type="Rhea" id="RHEA:12132"/>
        <dbReference type="ChEBI" id="CHEBI:15377"/>
        <dbReference type="ChEBI" id="CHEBI:15378"/>
        <dbReference type="ChEBI" id="CHEBI:30616"/>
        <dbReference type="ChEBI" id="CHEBI:43474"/>
        <dbReference type="ChEBI" id="CHEBI:48775"/>
        <dbReference type="ChEBI" id="CHEBI:456216"/>
        <dbReference type="EC" id="7.2.2.21"/>
    </reaction>
</comment>
<dbReference type="Proteomes" id="UP000441717">
    <property type="component" value="Unassembled WGS sequence"/>
</dbReference>
<dbReference type="SFLD" id="SFLDG00002">
    <property type="entry name" value="C1.7:_P-type_atpase_like"/>
    <property type="match status" value="1"/>
</dbReference>
<dbReference type="NCBIfam" id="TIGR01525">
    <property type="entry name" value="ATPase-IB_hvy"/>
    <property type="match status" value="1"/>
</dbReference>
<evidence type="ECO:0000256" key="12">
    <source>
        <dbReference type="ARBA" id="ARBA00049338"/>
    </source>
</evidence>
<evidence type="ECO:0000256" key="9">
    <source>
        <dbReference type="ARBA" id="ARBA00022989"/>
    </source>
</evidence>
<keyword evidence="16" id="KW-1185">Reference proteome</keyword>
<dbReference type="Gene3D" id="3.40.50.1000">
    <property type="entry name" value="HAD superfamily/HAD-like"/>
    <property type="match status" value="1"/>
</dbReference>
<feature type="transmembrane region" description="Helical" evidence="13">
    <location>
        <begin position="92"/>
        <end position="110"/>
    </location>
</feature>
<dbReference type="SFLD" id="SFLDS00003">
    <property type="entry name" value="Haloacid_Dehalogenase"/>
    <property type="match status" value="1"/>
</dbReference>
<keyword evidence="7 13" id="KW-0067">ATP-binding</keyword>
<evidence type="ECO:0000256" key="3">
    <source>
        <dbReference type="ARBA" id="ARBA00022539"/>
    </source>
</evidence>
<name>A0A6N7IRX7_9FIRM</name>
<dbReference type="Pfam" id="PF00122">
    <property type="entry name" value="E1-E2_ATPase"/>
    <property type="match status" value="1"/>
</dbReference>
<dbReference type="InterPro" id="IPR023214">
    <property type="entry name" value="HAD_sf"/>
</dbReference>
<dbReference type="SUPFAM" id="SSF81653">
    <property type="entry name" value="Calcium ATPase, transduction domain A"/>
    <property type="match status" value="1"/>
</dbReference>
<dbReference type="InterPro" id="IPR001757">
    <property type="entry name" value="P_typ_ATPase"/>
</dbReference>
<feature type="transmembrane region" description="Helical" evidence="13">
    <location>
        <begin position="122"/>
        <end position="140"/>
    </location>
</feature>
<dbReference type="PRINTS" id="PR00941">
    <property type="entry name" value="CDATPASE"/>
</dbReference>
<dbReference type="GO" id="GO:0046872">
    <property type="term" value="F:metal ion binding"/>
    <property type="evidence" value="ECO:0007669"/>
    <property type="project" value="UniProtKB-KW"/>
</dbReference>
<dbReference type="InterPro" id="IPR044492">
    <property type="entry name" value="P_typ_ATPase_HD_dom"/>
</dbReference>
<dbReference type="SFLD" id="SFLDF00027">
    <property type="entry name" value="p-type_atpase"/>
    <property type="match status" value="1"/>
</dbReference>
<organism evidence="15 16">
    <name type="scientific">Desulfofundulus thermobenzoicus</name>
    <dbReference type="NCBI Taxonomy" id="29376"/>
    <lineage>
        <taxon>Bacteria</taxon>
        <taxon>Bacillati</taxon>
        <taxon>Bacillota</taxon>
        <taxon>Clostridia</taxon>
        <taxon>Eubacteriales</taxon>
        <taxon>Peptococcaceae</taxon>
        <taxon>Desulfofundulus</taxon>
    </lineage>
</organism>
<dbReference type="NCBIfam" id="TIGR01511">
    <property type="entry name" value="ATPase-IB1_Cu"/>
    <property type="match status" value="1"/>
</dbReference>
<dbReference type="Gene3D" id="2.70.150.10">
    <property type="entry name" value="Calcium-transporting ATPase, cytoplasmic transduction domain A"/>
    <property type="match status" value="1"/>
</dbReference>
<keyword evidence="5 13" id="KW-0479">Metal-binding</keyword>
<keyword evidence="9 13" id="KW-1133">Transmembrane helix</keyword>
<dbReference type="PROSITE" id="PS01229">
    <property type="entry name" value="COF_2"/>
    <property type="match status" value="1"/>
</dbReference>
<gene>
    <name evidence="15" type="primary">cadA</name>
    <name evidence="15" type="ORF">GFC01_11245</name>
</gene>
<accession>A0A6N7IRX7</accession>
<evidence type="ECO:0000256" key="6">
    <source>
        <dbReference type="ARBA" id="ARBA00022741"/>
    </source>
</evidence>
<dbReference type="PRINTS" id="PR00119">
    <property type="entry name" value="CATATPASE"/>
</dbReference>
<evidence type="ECO:0000256" key="13">
    <source>
        <dbReference type="RuleBase" id="RU362081"/>
    </source>
</evidence>
<dbReference type="GO" id="GO:0005886">
    <property type="term" value="C:plasma membrane"/>
    <property type="evidence" value="ECO:0007669"/>
    <property type="project" value="UniProtKB-SubCell"/>
</dbReference>
<dbReference type="Gene3D" id="3.40.1110.10">
    <property type="entry name" value="Calcium-transporting ATPase, cytoplasmic domain N"/>
    <property type="match status" value="1"/>
</dbReference>
<dbReference type="CDD" id="cd07545">
    <property type="entry name" value="P-type_ATPase_Cd-like"/>
    <property type="match status" value="1"/>
</dbReference>
<evidence type="ECO:0000256" key="8">
    <source>
        <dbReference type="ARBA" id="ARBA00022967"/>
    </source>
</evidence>
<dbReference type="SUPFAM" id="SSF56784">
    <property type="entry name" value="HAD-like"/>
    <property type="match status" value="1"/>
</dbReference>
<protein>
    <recommendedName>
        <fullName evidence="11">Cd(2+)-exporting ATPase</fullName>
        <ecNumber evidence="11">7.2.2.21</ecNumber>
    </recommendedName>
</protein>
<dbReference type="SUPFAM" id="SSF81665">
    <property type="entry name" value="Calcium ATPase, transmembrane domain M"/>
    <property type="match status" value="1"/>
</dbReference>
<dbReference type="InterPro" id="IPR008250">
    <property type="entry name" value="ATPase_P-typ_transduc_dom_A_sf"/>
</dbReference>
<evidence type="ECO:0000313" key="15">
    <source>
        <dbReference type="EMBL" id="MQL52824.1"/>
    </source>
</evidence>
<evidence type="ECO:0000256" key="7">
    <source>
        <dbReference type="ARBA" id="ARBA00022840"/>
    </source>
</evidence>
<dbReference type="InterPro" id="IPR027256">
    <property type="entry name" value="P-typ_ATPase_IB"/>
</dbReference>
<dbReference type="EMBL" id="WHYR01000030">
    <property type="protein sequence ID" value="MQL52824.1"/>
    <property type="molecule type" value="Genomic_DNA"/>
</dbReference>
<keyword evidence="4 13" id="KW-0812">Transmembrane</keyword>
<dbReference type="InterPro" id="IPR023299">
    <property type="entry name" value="ATPase_P-typ_cyto_dom_N"/>
</dbReference>
<evidence type="ECO:0000256" key="5">
    <source>
        <dbReference type="ARBA" id="ARBA00022723"/>
    </source>
</evidence>